<feature type="compositionally biased region" description="Basic and acidic residues" evidence="7">
    <location>
        <begin position="428"/>
        <end position="438"/>
    </location>
</feature>
<dbReference type="Gene3D" id="3.30.559.10">
    <property type="entry name" value="Chloramphenicol acetyltransferase-like domain"/>
    <property type="match status" value="4"/>
</dbReference>
<gene>
    <name evidence="9" type="ORF">BBN63_01270</name>
</gene>
<name>A0A1U9QLP3_STRNV</name>
<dbReference type="InterPro" id="IPR010060">
    <property type="entry name" value="NRPS_synth"/>
</dbReference>
<dbReference type="GO" id="GO:0017000">
    <property type="term" value="P:antibiotic biosynthetic process"/>
    <property type="evidence" value="ECO:0007669"/>
    <property type="project" value="UniProtKB-KW"/>
</dbReference>
<dbReference type="Pfam" id="PF13193">
    <property type="entry name" value="AMP-binding_C"/>
    <property type="match status" value="2"/>
</dbReference>
<dbReference type="FunFam" id="2.30.38.10:FF:000001">
    <property type="entry name" value="Non-ribosomal peptide synthetase PvdI"/>
    <property type="match status" value="2"/>
</dbReference>
<dbReference type="GO" id="GO:0008610">
    <property type="term" value="P:lipid biosynthetic process"/>
    <property type="evidence" value="ECO:0007669"/>
    <property type="project" value="UniProtKB-ARBA"/>
</dbReference>
<protein>
    <recommendedName>
        <fullName evidence="8">Carrier domain-containing protein</fullName>
    </recommendedName>
</protein>
<evidence type="ECO:0000256" key="2">
    <source>
        <dbReference type="ARBA" id="ARBA00006432"/>
    </source>
</evidence>
<dbReference type="CDD" id="cd19540">
    <property type="entry name" value="LCL_NRPS-like"/>
    <property type="match status" value="1"/>
</dbReference>
<dbReference type="Gene3D" id="2.30.38.10">
    <property type="entry name" value="Luciferase, Domain 3"/>
    <property type="match status" value="1"/>
</dbReference>
<dbReference type="InterPro" id="IPR009081">
    <property type="entry name" value="PP-bd_ACP"/>
</dbReference>
<dbReference type="InterPro" id="IPR042099">
    <property type="entry name" value="ANL_N_sf"/>
</dbReference>
<dbReference type="CDD" id="cd19543">
    <property type="entry name" value="DCL_NRPS"/>
    <property type="match status" value="1"/>
</dbReference>
<feature type="region of interest" description="Disordered" evidence="7">
    <location>
        <begin position="2432"/>
        <end position="2456"/>
    </location>
</feature>
<dbReference type="EMBL" id="CP018047">
    <property type="protein sequence ID" value="AQU65097.1"/>
    <property type="molecule type" value="Genomic_DNA"/>
</dbReference>
<dbReference type="InterPro" id="IPR020806">
    <property type="entry name" value="PKS_PP-bd"/>
</dbReference>
<dbReference type="CDD" id="cd17643">
    <property type="entry name" value="A_NRPS_Cytc1-like"/>
    <property type="match status" value="1"/>
</dbReference>
<evidence type="ECO:0000256" key="1">
    <source>
        <dbReference type="ARBA" id="ARBA00001957"/>
    </source>
</evidence>
<keyword evidence="4" id="KW-0597">Phosphoprotein</keyword>
<dbReference type="PROSITE" id="PS00012">
    <property type="entry name" value="PHOSPHOPANTETHEINE"/>
    <property type="match status" value="2"/>
</dbReference>
<dbReference type="GO" id="GO:0003824">
    <property type="term" value="F:catalytic activity"/>
    <property type="evidence" value="ECO:0007669"/>
    <property type="project" value="UniProtKB-KW"/>
</dbReference>
<proteinExistence type="inferred from homology"/>
<dbReference type="SUPFAM" id="SSF52777">
    <property type="entry name" value="CoA-dependent acyltransferases"/>
    <property type="match status" value="8"/>
</dbReference>
<dbReference type="GO" id="GO:0044550">
    <property type="term" value="P:secondary metabolite biosynthetic process"/>
    <property type="evidence" value="ECO:0007669"/>
    <property type="project" value="UniProtKB-ARBA"/>
</dbReference>
<sequence>MTQPGTSGPVPLTSAQRGIWLGDRLAGPGRYHVGLSMDIMGPLDPDLFEAAFGAAVAETAPLRARFTVDDHGRPHQWDGPSPPWTVAHADLRAEPTPAAAAMAWMRRDVARPFDLGAGPPFRTALLRLADDRFCWYLACHHLVLDGVGSALLTRRVGRLYAALERGERPTPAVHSLEALLTAERAYRASSEAPADRDFWQARLAGAAPVRHSGTAGGLAVRGGARLPAAGLAELRATARRLGVRWPVLATAAGALLAHVRTGAGGAGNVVLGLPVTARDREASLLAAGTASNILPLRAQVHAHRPARDLVRALADEMDAVLPHGRYRHEEMLHDLGLTGSGGSLYGLAVNVLTFSYGRDFAGRPAAMRNVAIGPVQELSVTVYPDDRRGGLRIDVDADPARYGRAEAAAEARRYVRLLHRLATDPEGELRDSAHLSARERRRQAPGPDAPPDVAPTTLPQLFERAASRFPDAVAVQDADTVLRYRELDARANRLARALVRRGAGPGQLVAVQLPRSVDLVTALVAVAKSGAAAVPVDTHWPAERIRLILDATRPACVLTPGELTDLLSGTDDTTNLTDADRGTPLLPAHPAYVIHTSGSTGSPKGVVVPHEGPVALLTDTASRFGFGTSDVWTLFHSCAFDFSVWELWGALTHGGRLVVVPYDVARSPRAFLDLLVRERVTVLNQTPSAFAALDHADAEDPARGRELALRWVIFGGDALLPRSLRDWYRRHGPDTAPPTLVNMYGITETTVHATRLDLTADHAEHGGSPIGTAVPGTRIHVLDDSLRPVPTGVTGELYVGGRGLAQGYLGRPGLTAGRFVADPFGPPGSRLYRSGDLVWWTADGTLRYLARADDQLKIRGHRVEPAETEAALLALDGVTGAAVTAVRTASDGEKRLVGYVVAPHTGPARDFLDRLRRGLRARLPAHLVPAELVRVGALPMTANGKLDRAALSAPGELTPGERETGGTGETGETGGTGTGGPDLPVFATPLEKDMAGLFSELLGATRVRPDGDFFDLGGDSLRAARLAARIRTAHHADIDVRDIFDHPTVTALAAHVARCAPLRATERSPSGRPDRIPLSHGQRRLWFLHRHTGADVTYNVPLTVRLTGFLDRAALAAALGDVTDRHEILRTVIEEEDGLPHQRVLPPESGRPRLVETATTAGELPALLSRGARHAFRLDLEPPLRAELFTAGPGEAHTLLLLLHHIACDHASLAPLAADLEAAYAARLRGAPPTGLPPLPRQYADFALARHADSGTGGDPSADREGGLAHWVHALEGLPSRIALPADRTAPPTDDGATVAFRVPAEAHRRLARLATTERASMFMVVHTALAVLLTRLGAGTDIPVATAVADRPDPRLDALVGFFVNTLVLRTDTSSDPTFRDLLGRVRAADLAALAHQDVPFEHVVEALAPHRPETGPPLFQVMLVVTPPPPGRLDLPGLRAEVTMVGTGTAKCDLAFSLYEHRDAQGAAQGLEGVLEYRTGPFAPETARAIGERLVRLLTHMADTPDTPIGRADLLDPAERHELLNRWGATPARPRPAVDTARSVPERIAEHTRRAPDAVALRADTESVTYAELDARSDLLAAHLAAAGVGPETRVAVLMERGVLYAVTALAVLKSGGVYVPLDTRAPRARQTRVIAEAGATVLVVGPQLPPGERPEGATTVLDAADALAAPPPTDTASPGAPNDRERLACVIFTSGSTGVPKGVAITHGGILALGADACYEPTTARRMVMHSPHSFDASTMELWVPLLNGGETVVAPPGELDLLTLRRLITETRPTSLWLTAGLFQLVADEDPACLSTLDVVWTGGDVVSARAVRTVRRHCPDTVIVNGYGPAEMTTCATWHQVTDADLADTAGRRGIPIGRPLDGGRSYVLDTGLQPVPAGVTGELYLAGTGVARGYLGRPARTAERFVADPFGPPGARMYRTGDLARWLPDGTLTFAGRADGQVKLRGFRIETDEIAAALAAHEGVGQAAVTMREGGPGGPGGKHLAAYVVPAEGATVDLASLRRHVARTLPDYMVPAAWAVLDTMPLTRNGKLDRAALPEPDRAAAPPMPPAEAPSGGDHGHPRGEREHLLRGIFAQLLRNPAIGLHDGFFDSGGDSIVAIQLVSRAHEAGLRITVNDVFRAPTVAGLAARAEAAEPEARPVTADPDGGEGPVPLTPIIHWWREQAGDVRTFSQHMVIRTPAGLSADRLTTVLQSLVDRHAALRMRLDTTGEAWRLDVTPAGQVRVDGQIRRRATAGDGPLPDLSDLSHLLADSLDEARGRLDPTAGRLLAAEFIDRGPGRSGRLLLAIHHLAVDGVSWRILLSELAAVDRALAAGNPPDPLAPPAQFPAWARLLAGQGADGTRRAELPLWSRTVEAPGPPLAEPLPSGEDHPPRELTVTLPPGRTLPLLTEVGAAFHCGVEPVLLTGLTLAVEEWCRRRGRTPGPDGLLLDLESHGRPDPAETEAADATDATDVSRTVGWLTALYPVRLPRTGCSWTDVWSVGPALGRALKQVKEVLRTVPDRGVGYGVLRHLDPVARRELAGGATPQLGFNYLGRLATTHVTDWGLAEEQAAPRAQQAGVGDRLGGHLLDINALTTDGASGPRLTATLSWSDGQLTEAEVRTLADLWFAALDSLVLHARVHGGGRSPSDVPLVRVDQAEIDRLEGSYPKLADVLPLTPLQEGLLFHALYEPSAPDVYQAQCAVRLHGALKPDDLRAAATALLTRHPNLGAAFVHQGLRHPVQVIPGSPAPGWREIDLTGVAEKRRDRVFDRLARADLNRRFDPDRPPLIRFTLVRWGPDEHRLVLTNHHLVIDGWSLPVLVRELLDLYAHGGDPAALEPATPYRDHLALLATRDRAASREAWRTALAGLDEPRRLTHAVPEAVERATTLSATLTDTTTKVLRGLGSEGVTLNTVVQMAWGVLLARRVGTRDVVFGTTVAGRQPELPGMESMIGLFINTVPVRLRLDGAQSVGETLRRLRDEQTRLLPHHHIGLSEIQRALGRRELFDTHLVVENYPLDPVSSARPVSGLRVDGVEGRDATHYPLTLVAFAAGDFLRLRLDHRPGALAPEAAPGLLRELTCLLDTIAARPGLPVADLMRAEFSDEDRYREETP</sequence>
<feature type="domain" description="Carrier" evidence="8">
    <location>
        <begin position="985"/>
        <end position="1060"/>
    </location>
</feature>
<dbReference type="Gene3D" id="3.30.559.30">
    <property type="entry name" value="Nonribosomal peptide synthetase, condensation domain"/>
    <property type="match status" value="4"/>
</dbReference>
<evidence type="ECO:0000256" key="7">
    <source>
        <dbReference type="SAM" id="MobiDB-lite"/>
    </source>
</evidence>
<dbReference type="InterPro" id="IPR000873">
    <property type="entry name" value="AMP-dep_synth/lig_dom"/>
</dbReference>
<evidence type="ECO:0000313" key="10">
    <source>
        <dbReference type="Proteomes" id="UP000189677"/>
    </source>
</evidence>
<dbReference type="GO" id="GO:0043041">
    <property type="term" value="P:amino acid activation for nonribosomal peptide biosynthetic process"/>
    <property type="evidence" value="ECO:0007669"/>
    <property type="project" value="TreeGrafter"/>
</dbReference>
<dbReference type="Pfam" id="PF00501">
    <property type="entry name" value="AMP-binding"/>
    <property type="match status" value="2"/>
</dbReference>
<dbReference type="OrthoDB" id="2472181at2"/>
<dbReference type="GO" id="GO:0005829">
    <property type="term" value="C:cytosol"/>
    <property type="evidence" value="ECO:0007669"/>
    <property type="project" value="TreeGrafter"/>
</dbReference>
<dbReference type="Gene3D" id="3.40.50.12780">
    <property type="entry name" value="N-terminal domain of ligase-like"/>
    <property type="match status" value="1"/>
</dbReference>
<dbReference type="PROSITE" id="PS50075">
    <property type="entry name" value="CARRIER"/>
    <property type="match status" value="2"/>
</dbReference>
<feature type="region of interest" description="Disordered" evidence="7">
    <location>
        <begin position="949"/>
        <end position="981"/>
    </location>
</feature>
<evidence type="ECO:0000256" key="4">
    <source>
        <dbReference type="ARBA" id="ARBA00022553"/>
    </source>
</evidence>
<dbReference type="Pfam" id="PF00550">
    <property type="entry name" value="PP-binding"/>
    <property type="match status" value="2"/>
</dbReference>
<feature type="region of interest" description="Disordered" evidence="7">
    <location>
        <begin position="2360"/>
        <end position="2379"/>
    </location>
</feature>
<dbReference type="FunFam" id="3.30.300.30:FF:000010">
    <property type="entry name" value="Enterobactin synthetase component F"/>
    <property type="match status" value="1"/>
</dbReference>
<dbReference type="InterPro" id="IPR006162">
    <property type="entry name" value="Ppantetheine_attach_site"/>
</dbReference>
<dbReference type="NCBIfam" id="TIGR01733">
    <property type="entry name" value="AA-adenyl-dom"/>
    <property type="match status" value="2"/>
</dbReference>
<feature type="region of interest" description="Disordered" evidence="7">
    <location>
        <begin position="428"/>
        <end position="455"/>
    </location>
</feature>
<reference evidence="9 10" key="1">
    <citation type="submission" date="2016-11" db="EMBL/GenBank/DDBJ databases">
        <title>Complete genome sequence of Streptomyces niveus SCSIO 3406.</title>
        <authorList>
            <person name="Zhu Q."/>
            <person name="Cheng W."/>
            <person name="Song Y."/>
            <person name="Li Q."/>
            <person name="Ju J."/>
        </authorList>
    </citation>
    <scope>NUCLEOTIDE SEQUENCE [LARGE SCALE GENOMIC DNA]</scope>
    <source>
        <strain evidence="9 10">SCSIO 3406</strain>
    </source>
</reference>
<feature type="compositionally biased region" description="Gly residues" evidence="7">
    <location>
        <begin position="965"/>
        <end position="980"/>
    </location>
</feature>
<dbReference type="NCBIfam" id="TIGR01720">
    <property type="entry name" value="NRPS-para261"/>
    <property type="match status" value="1"/>
</dbReference>
<dbReference type="SMART" id="SM00823">
    <property type="entry name" value="PKS_PP"/>
    <property type="match status" value="2"/>
</dbReference>
<dbReference type="InterPro" id="IPR010071">
    <property type="entry name" value="AA_adenyl_dom"/>
</dbReference>
<dbReference type="SMART" id="SM01294">
    <property type="entry name" value="PKS_PP_betabranch"/>
    <property type="match status" value="1"/>
</dbReference>
<evidence type="ECO:0000256" key="5">
    <source>
        <dbReference type="ARBA" id="ARBA00022737"/>
    </source>
</evidence>
<dbReference type="InterPro" id="IPR036736">
    <property type="entry name" value="ACP-like_sf"/>
</dbReference>
<dbReference type="SUPFAM" id="SSF47336">
    <property type="entry name" value="ACP-like"/>
    <property type="match status" value="2"/>
</dbReference>
<dbReference type="Proteomes" id="UP000189677">
    <property type="component" value="Chromosome"/>
</dbReference>
<dbReference type="FunFam" id="3.40.50.12780:FF:000012">
    <property type="entry name" value="Non-ribosomal peptide synthetase"/>
    <property type="match status" value="1"/>
</dbReference>
<accession>A0A1U9QLP3</accession>
<dbReference type="KEGG" id="snw:BBN63_01270"/>
<dbReference type="FunFam" id="1.10.1200.10:FF:000005">
    <property type="entry name" value="Nonribosomal peptide synthetase 1"/>
    <property type="match status" value="1"/>
</dbReference>
<dbReference type="Gene3D" id="3.30.300.30">
    <property type="match status" value="2"/>
</dbReference>
<comment type="cofactor">
    <cofactor evidence="1">
        <name>pantetheine 4'-phosphate</name>
        <dbReference type="ChEBI" id="CHEBI:47942"/>
    </cofactor>
</comment>
<feature type="region of interest" description="Disordered" evidence="7">
    <location>
        <begin position="2044"/>
        <end position="2071"/>
    </location>
</feature>
<dbReference type="Pfam" id="PF00668">
    <property type="entry name" value="Condensation"/>
    <property type="match status" value="4"/>
</dbReference>
<evidence type="ECO:0000256" key="6">
    <source>
        <dbReference type="ARBA" id="ARBA00023194"/>
    </source>
</evidence>
<dbReference type="Gene3D" id="1.10.1200.10">
    <property type="entry name" value="ACP-like"/>
    <property type="match status" value="2"/>
</dbReference>
<dbReference type="GO" id="GO:0031177">
    <property type="term" value="F:phosphopantetheine binding"/>
    <property type="evidence" value="ECO:0007669"/>
    <property type="project" value="InterPro"/>
</dbReference>
<dbReference type="InterPro" id="IPR023213">
    <property type="entry name" value="CAT-like_dom_sf"/>
</dbReference>
<keyword evidence="3" id="KW-0596">Phosphopantetheine</keyword>
<dbReference type="Gene3D" id="3.40.50.980">
    <property type="match status" value="2"/>
</dbReference>
<dbReference type="PANTHER" id="PTHR45527">
    <property type="entry name" value="NONRIBOSOMAL PEPTIDE SYNTHETASE"/>
    <property type="match status" value="1"/>
</dbReference>
<keyword evidence="10" id="KW-1185">Reference proteome</keyword>
<dbReference type="InterPro" id="IPR020845">
    <property type="entry name" value="AMP-binding_CS"/>
</dbReference>
<dbReference type="PANTHER" id="PTHR45527:SF14">
    <property type="entry name" value="PLIPASTATIN SYNTHASE SUBUNIT B"/>
    <property type="match status" value="1"/>
</dbReference>
<dbReference type="CDD" id="cd12117">
    <property type="entry name" value="A_NRPS_Srf_like"/>
    <property type="match status" value="1"/>
</dbReference>
<dbReference type="SUPFAM" id="SSF56801">
    <property type="entry name" value="Acetyl-CoA synthetase-like"/>
    <property type="match status" value="2"/>
</dbReference>
<comment type="similarity">
    <text evidence="2">Belongs to the ATP-dependent AMP-binding enzyme family.</text>
</comment>
<dbReference type="InterPro" id="IPR045851">
    <property type="entry name" value="AMP-bd_C_sf"/>
</dbReference>
<evidence type="ECO:0000259" key="8">
    <source>
        <dbReference type="PROSITE" id="PS50075"/>
    </source>
</evidence>
<organism evidence="9 10">
    <name type="scientific">Streptomyces niveus</name>
    <name type="common">Streptomyces spheroides</name>
    <dbReference type="NCBI Taxonomy" id="193462"/>
    <lineage>
        <taxon>Bacteria</taxon>
        <taxon>Bacillati</taxon>
        <taxon>Actinomycetota</taxon>
        <taxon>Actinomycetes</taxon>
        <taxon>Kitasatosporales</taxon>
        <taxon>Streptomycetaceae</taxon>
        <taxon>Streptomyces</taxon>
    </lineage>
</organism>
<dbReference type="InterPro" id="IPR001242">
    <property type="entry name" value="Condensation_dom"/>
</dbReference>
<dbReference type="InterPro" id="IPR025110">
    <property type="entry name" value="AMP-bd_C"/>
</dbReference>
<evidence type="ECO:0000256" key="3">
    <source>
        <dbReference type="ARBA" id="ARBA00022450"/>
    </source>
</evidence>
<feature type="domain" description="Carrier" evidence="8">
    <location>
        <begin position="2067"/>
        <end position="2141"/>
    </location>
</feature>
<evidence type="ECO:0000313" key="9">
    <source>
        <dbReference type="EMBL" id="AQU65097.1"/>
    </source>
</evidence>
<keyword evidence="6" id="KW-0045">Antibiotic biosynthesis</keyword>
<keyword evidence="5" id="KW-0677">Repeat</keyword>
<dbReference type="RefSeq" id="WP_159392369.1">
    <property type="nucleotide sequence ID" value="NZ_CP018047.1"/>
</dbReference>
<dbReference type="PROSITE" id="PS00455">
    <property type="entry name" value="AMP_BINDING"/>
    <property type="match status" value="2"/>
</dbReference>